<evidence type="ECO:0000313" key="4">
    <source>
        <dbReference type="EMBL" id="NWV17417.1"/>
    </source>
</evidence>
<dbReference type="PANTHER" id="PTHR21557">
    <property type="entry name" value="CORDON-BLEU"/>
    <property type="match status" value="1"/>
</dbReference>
<gene>
    <name evidence="4" type="primary">Cobll1</name>
    <name evidence="4" type="ORF">ORISOL_R00183</name>
</gene>
<dbReference type="PANTHER" id="PTHR21557:SF2">
    <property type="entry name" value="CORDON-BLEU PROTEIN-LIKE 1"/>
    <property type="match status" value="1"/>
</dbReference>
<comment type="caution">
    <text evidence="4">The sequence shown here is derived from an EMBL/GenBank/DDBJ whole genome shotgun (WGS) entry which is preliminary data.</text>
</comment>
<dbReference type="AlphaFoldDB" id="A0A7K6CUE2"/>
<feature type="compositionally biased region" description="Polar residues" evidence="2">
    <location>
        <begin position="934"/>
        <end position="946"/>
    </location>
</feature>
<dbReference type="EMBL" id="VZRL01000654">
    <property type="protein sequence ID" value="NWV17417.1"/>
    <property type="molecule type" value="Genomic_DNA"/>
</dbReference>
<organism evidence="4 5">
    <name type="scientific">Origma solitaria</name>
    <dbReference type="NCBI Taxonomy" id="720586"/>
    <lineage>
        <taxon>Eukaryota</taxon>
        <taxon>Metazoa</taxon>
        <taxon>Chordata</taxon>
        <taxon>Craniata</taxon>
        <taxon>Vertebrata</taxon>
        <taxon>Euteleostomi</taxon>
        <taxon>Archelosauria</taxon>
        <taxon>Archosauria</taxon>
        <taxon>Dinosauria</taxon>
        <taxon>Saurischia</taxon>
        <taxon>Theropoda</taxon>
        <taxon>Coelurosauria</taxon>
        <taxon>Aves</taxon>
        <taxon>Neognathae</taxon>
        <taxon>Neoaves</taxon>
        <taxon>Telluraves</taxon>
        <taxon>Australaves</taxon>
        <taxon>Passeriformes</taxon>
        <taxon>Meliphagoidea</taxon>
        <taxon>Acanthizidae</taxon>
        <taxon>Origma</taxon>
    </lineage>
</organism>
<feature type="region of interest" description="Disordered" evidence="2">
    <location>
        <begin position="684"/>
        <end position="717"/>
    </location>
</feature>
<evidence type="ECO:0000259" key="3">
    <source>
        <dbReference type="Pfam" id="PF09469"/>
    </source>
</evidence>
<proteinExistence type="predicted"/>
<dbReference type="OrthoDB" id="8882621at2759"/>
<dbReference type="Proteomes" id="UP000571324">
    <property type="component" value="Unassembled WGS sequence"/>
</dbReference>
<evidence type="ECO:0000256" key="1">
    <source>
        <dbReference type="ARBA" id="ARBA00022553"/>
    </source>
</evidence>
<feature type="region of interest" description="Disordered" evidence="2">
    <location>
        <begin position="1022"/>
        <end position="1089"/>
    </location>
</feature>
<dbReference type="GO" id="GO:0003785">
    <property type="term" value="F:actin monomer binding"/>
    <property type="evidence" value="ECO:0007669"/>
    <property type="project" value="InterPro"/>
</dbReference>
<evidence type="ECO:0000256" key="2">
    <source>
        <dbReference type="SAM" id="MobiDB-lite"/>
    </source>
</evidence>
<keyword evidence="5" id="KW-1185">Reference proteome</keyword>
<feature type="compositionally biased region" description="Polar residues" evidence="2">
    <location>
        <begin position="266"/>
        <end position="281"/>
    </location>
</feature>
<accession>A0A7K6CUE2</accession>
<feature type="non-terminal residue" evidence="4">
    <location>
        <position position="1"/>
    </location>
</feature>
<dbReference type="GO" id="GO:0016020">
    <property type="term" value="C:membrane"/>
    <property type="evidence" value="ECO:0007669"/>
    <property type="project" value="UniProtKB-ARBA"/>
</dbReference>
<evidence type="ECO:0000313" key="5">
    <source>
        <dbReference type="Proteomes" id="UP000571324"/>
    </source>
</evidence>
<sequence length="1111" mass="122390">RKSKAPPPPSEKKSIAVTPFDNTEPTNLIMEQKENVIDKDIELSVVLPGDVIKCTTVNGRKPMMDLLIFLCAQYHLNPSSYTIELVSAENNQIKFKPNTPVGMLEVEKVIVKPKQMDKKKPAPVIPEQTVRVVINYKRTQKTVVRVSPHSPLQELIPVICSKCEFDPSHTLLLKSYQSQEPLDMTKSLNDLGLRELYAMDISQATSPVDLNLPSFQGSYQSENIDVLKEKENKGFFSFFQRNKKKREQAASAPATPLMSKPRPTFITRSNTVSKQYDSNTLPAEMPKKRRAPLPPMPNSQSAPQELARAEVRPTSDIVKSNSFCRNQQAPVGLVRKGSLPLSDTASVNSSLRRMKRKAPSPPSRAPEDQSESSNEPVTESTESASTKVEGRATEMQPETDVRSSECNLEEIDEREEISVQQREESESTNTSPGTGEVTAALSSAEVPLENDKNDPASPAPVPGSVSVDNSQSFKEEKQENMSTDGKGLQTKISSEDAAFQTDMKLKILDENKTDDHSGTKLLPATEEGKELQTAEIKTVDFRENNKLEVDRLSNCQACKNDISVSHRNYPQLISEKQDDKTNQISLDTVKTQDVGIQTLDSNLGRTMQKGIIVPQGVESSTFRELVPQHSRDMNSPLLQVMHGMHQESEDTSVEQNPETQEVTHEKIIPIKDQSHMCINGSNFASPETTAETPDDSSVKGYPFYRQDTKPKPKPANEITRDYIPKIGMTTYKIVPPKFLEIVKSWESEVPSDHKDQEVSTLEDPKEFVMQTEIPHLSKSVGHLQVGSQNEAAAANDFLQSVNSVSEHTVTSGAEISTESKQMEREPFKQRVPLMLSLDTTNASSETQDKSNALSPTTKPSSFYMQMQRRASGHYVTSAVARSTVCAPNSIQNEVKNTEMGKKISSPDLTSLALHKTSIPSPPADEERVDDGKNIESSTSPVKSNKPLSFPSCPPAPLNLKTLRTFAVPKPYSSSRPSPFALAVSSAVKRSQSFNKTRTITNQAPREEFPVELSSAPLAAGFSSATSTPEVKSPSLQTVTAGSQNSPMDKKSSHVNSEQKSQAQSGASPDHPRPVTKRQTAMTLPRADPEQIHQSLLAAIRSGEAAAKLKRV</sequence>
<keyword evidence="1" id="KW-0597">Phosphoprotein</keyword>
<dbReference type="CDD" id="cd21801">
    <property type="entry name" value="WH2_Wc_Cobl"/>
    <property type="match status" value="1"/>
</dbReference>
<feature type="compositionally biased region" description="Polar residues" evidence="2">
    <location>
        <begin position="1022"/>
        <end position="1046"/>
    </location>
</feature>
<dbReference type="Pfam" id="PF09469">
    <property type="entry name" value="Cobl"/>
    <property type="match status" value="1"/>
</dbReference>
<feature type="non-terminal residue" evidence="4">
    <location>
        <position position="1111"/>
    </location>
</feature>
<feature type="compositionally biased region" description="Polar residues" evidence="2">
    <location>
        <begin position="1053"/>
        <end position="1066"/>
    </location>
</feature>
<name>A0A7K6CUE2_9PASS</name>
<feature type="compositionally biased region" description="Polar residues" evidence="2">
    <location>
        <begin position="987"/>
        <end position="1003"/>
    </location>
</feature>
<feature type="compositionally biased region" description="Polar residues" evidence="2">
    <location>
        <begin position="371"/>
        <end position="386"/>
    </location>
</feature>
<reference evidence="4 5" key="1">
    <citation type="submission" date="2019-09" db="EMBL/GenBank/DDBJ databases">
        <title>Bird 10,000 Genomes (B10K) Project - Family phase.</title>
        <authorList>
            <person name="Zhang G."/>
        </authorList>
    </citation>
    <scope>NUCLEOTIDE SEQUENCE [LARGE SCALE GENOMIC DNA]</scope>
    <source>
        <strain evidence="4">B10K-DU-029-52</strain>
    </source>
</reference>
<feature type="domain" description="Cordon-bleu ubiquitin-like" evidence="3">
    <location>
        <begin position="119"/>
        <end position="205"/>
    </location>
</feature>
<dbReference type="InterPro" id="IPR039895">
    <property type="entry name" value="COBL-like"/>
</dbReference>
<feature type="region of interest" description="Disordered" evidence="2">
    <location>
        <begin position="911"/>
        <end position="949"/>
    </location>
</feature>
<dbReference type="InterPro" id="IPR019025">
    <property type="entry name" value="Cordon-bleu_ubiquitin_domain"/>
</dbReference>
<dbReference type="GO" id="GO:0005938">
    <property type="term" value="C:cell cortex"/>
    <property type="evidence" value="ECO:0007669"/>
    <property type="project" value="UniProtKB-ARBA"/>
</dbReference>
<dbReference type="FunFam" id="3.10.20.90:FF:000065">
    <property type="entry name" value="Cordon-bleu WH2 repeat protein"/>
    <property type="match status" value="1"/>
</dbReference>
<feature type="region of interest" description="Disordered" evidence="2">
    <location>
        <begin position="986"/>
        <end position="1007"/>
    </location>
</feature>
<protein>
    <submittedName>
        <fullName evidence="4">COBL1 protein</fullName>
    </submittedName>
</protein>
<dbReference type="Gene3D" id="3.10.20.90">
    <property type="entry name" value="Phosphatidylinositol 3-kinase Catalytic Subunit, Chain A, domain 1"/>
    <property type="match status" value="1"/>
</dbReference>
<feature type="region of interest" description="Disordered" evidence="2">
    <location>
        <begin position="335"/>
        <end position="493"/>
    </location>
</feature>
<feature type="compositionally biased region" description="Polar residues" evidence="2">
    <location>
        <begin position="341"/>
        <end position="351"/>
    </location>
</feature>
<feature type="region of interest" description="Disordered" evidence="2">
    <location>
        <begin position="246"/>
        <end position="312"/>
    </location>
</feature>
<feature type="region of interest" description="Disordered" evidence="2">
    <location>
        <begin position="840"/>
        <end position="861"/>
    </location>
</feature>